<comment type="subcellular location">
    <subcellularLocation>
        <location evidence="6">Cytoplasm</location>
        <location evidence="6">Cytoskeleton</location>
    </subcellularLocation>
</comment>
<dbReference type="EnsemblMetazoa" id="ASIC005344-RA">
    <property type="protein sequence ID" value="ASIC005344-PA"/>
    <property type="gene ID" value="ASIC005344"/>
</dbReference>
<dbReference type="OrthoDB" id="296187at2759"/>
<evidence type="ECO:0000256" key="7">
    <source>
        <dbReference type="SAM" id="Coils"/>
    </source>
</evidence>
<comment type="subunit">
    <text evidence="5 6">Supercomplex made of cofactors A to E. Cofactors A and D function by capturing and stabilizing tubulin in a quasi-native conformation. Cofactor E binds to the cofactor D-tubulin complex; interaction with cofactor C then causes the release of tubulin polypeptides that are committed to the native state.</text>
</comment>
<evidence type="ECO:0000313" key="9">
    <source>
        <dbReference type="EnsemblMetazoa" id="ASIC005344-PA"/>
    </source>
</evidence>
<dbReference type="PANTHER" id="PTHR21500:SF0">
    <property type="entry name" value="TUBULIN-SPECIFIC CHAPERONE A"/>
    <property type="match status" value="1"/>
</dbReference>
<evidence type="ECO:0000313" key="10">
    <source>
        <dbReference type="Proteomes" id="UP000030765"/>
    </source>
</evidence>
<comment type="function">
    <text evidence="1">Tubulin-folding protein; involved in the early step of the tubulin folding pathway.</text>
</comment>
<dbReference type="GO" id="GO:0007023">
    <property type="term" value="P:post-chaperonin tubulin folding pathway"/>
    <property type="evidence" value="ECO:0007669"/>
    <property type="project" value="UniProtKB-UniRule"/>
</dbReference>
<dbReference type="Gene3D" id="1.20.58.90">
    <property type="match status" value="1"/>
</dbReference>
<keyword evidence="6" id="KW-0963">Cytoplasm</keyword>
<dbReference type="OMA" id="EECEMMI"/>
<keyword evidence="4 6" id="KW-0143">Chaperone</keyword>
<protein>
    <recommendedName>
        <fullName evidence="3 6">Tubulin-specific chaperone A</fullName>
    </recommendedName>
</protein>
<dbReference type="PANTHER" id="PTHR21500">
    <property type="entry name" value="TUBULIN-SPECIFIC CHAPERONE A"/>
    <property type="match status" value="1"/>
</dbReference>
<evidence type="ECO:0000256" key="6">
    <source>
        <dbReference type="RuleBase" id="RU364030"/>
    </source>
</evidence>
<evidence type="ECO:0000256" key="3">
    <source>
        <dbReference type="ARBA" id="ARBA00015002"/>
    </source>
</evidence>
<dbReference type="Pfam" id="PF02970">
    <property type="entry name" value="TBCA"/>
    <property type="match status" value="1"/>
</dbReference>
<evidence type="ECO:0000256" key="2">
    <source>
        <dbReference type="ARBA" id="ARBA00006806"/>
    </source>
</evidence>
<keyword evidence="6" id="KW-0206">Cytoskeleton</keyword>
<evidence type="ECO:0000256" key="1">
    <source>
        <dbReference type="ARBA" id="ARBA00003046"/>
    </source>
</evidence>
<keyword evidence="7" id="KW-0175">Coiled coil</keyword>
<keyword evidence="6" id="KW-0493">Microtubule</keyword>
<evidence type="ECO:0000256" key="4">
    <source>
        <dbReference type="ARBA" id="ARBA00023186"/>
    </source>
</evidence>
<evidence type="ECO:0000313" key="8">
    <source>
        <dbReference type="EMBL" id="KFB38055.1"/>
    </source>
</evidence>
<dbReference type="FunFam" id="1.20.58.90:FF:000008">
    <property type="entry name" value="Tubulin-specific chaperone A"/>
    <property type="match status" value="1"/>
</dbReference>
<reference evidence="9" key="2">
    <citation type="submission" date="2020-05" db="UniProtKB">
        <authorList>
            <consortium name="EnsemblMetazoa"/>
        </authorList>
    </citation>
    <scope>IDENTIFICATION</scope>
</reference>
<dbReference type="GO" id="GO:0005874">
    <property type="term" value="C:microtubule"/>
    <property type="evidence" value="ECO:0007669"/>
    <property type="project" value="UniProtKB-KW"/>
</dbReference>
<dbReference type="EMBL" id="KE524866">
    <property type="protein sequence ID" value="KFB38055.1"/>
    <property type="molecule type" value="Genomic_DNA"/>
</dbReference>
<dbReference type="EMBL" id="ATLV01013500">
    <property type="status" value="NOT_ANNOTATED_CDS"/>
    <property type="molecule type" value="Genomic_DNA"/>
</dbReference>
<dbReference type="VEuPathDB" id="VectorBase:ASIC005344"/>
<comment type="similarity">
    <text evidence="2 6">Belongs to the TBCA family.</text>
</comment>
<dbReference type="InterPro" id="IPR004226">
    <property type="entry name" value="TBCA"/>
</dbReference>
<dbReference type="GO" id="GO:0048487">
    <property type="term" value="F:beta-tubulin binding"/>
    <property type="evidence" value="ECO:0007669"/>
    <property type="project" value="InterPro"/>
</dbReference>
<reference evidence="8 10" key="1">
    <citation type="journal article" date="2014" name="BMC Genomics">
        <title>Genome sequence of Anopheles sinensis provides insight into genetics basis of mosquito competence for malaria parasites.</title>
        <authorList>
            <person name="Zhou D."/>
            <person name="Zhang D."/>
            <person name="Ding G."/>
            <person name="Shi L."/>
            <person name="Hou Q."/>
            <person name="Ye Y."/>
            <person name="Xu Y."/>
            <person name="Zhou H."/>
            <person name="Xiong C."/>
            <person name="Li S."/>
            <person name="Yu J."/>
            <person name="Hong S."/>
            <person name="Yu X."/>
            <person name="Zou P."/>
            <person name="Chen C."/>
            <person name="Chang X."/>
            <person name="Wang W."/>
            <person name="Lv Y."/>
            <person name="Sun Y."/>
            <person name="Ma L."/>
            <person name="Shen B."/>
            <person name="Zhu C."/>
        </authorList>
    </citation>
    <scope>NUCLEOTIDE SEQUENCE [LARGE SCALE GENOMIC DNA]</scope>
</reference>
<name>A0A084VJB1_ANOSI</name>
<dbReference type="STRING" id="74873.A0A084VJB1"/>
<dbReference type="SUPFAM" id="SSF46988">
    <property type="entry name" value="Tubulin chaperone cofactor A"/>
    <property type="match status" value="1"/>
</dbReference>
<dbReference type="InterPro" id="IPR036126">
    <property type="entry name" value="TBCA_sf"/>
</dbReference>
<organism evidence="8">
    <name type="scientific">Anopheles sinensis</name>
    <name type="common">Mosquito</name>
    <dbReference type="NCBI Taxonomy" id="74873"/>
    <lineage>
        <taxon>Eukaryota</taxon>
        <taxon>Metazoa</taxon>
        <taxon>Ecdysozoa</taxon>
        <taxon>Arthropoda</taxon>
        <taxon>Hexapoda</taxon>
        <taxon>Insecta</taxon>
        <taxon>Pterygota</taxon>
        <taxon>Neoptera</taxon>
        <taxon>Endopterygota</taxon>
        <taxon>Diptera</taxon>
        <taxon>Nematocera</taxon>
        <taxon>Culicoidea</taxon>
        <taxon>Culicidae</taxon>
        <taxon>Anophelinae</taxon>
        <taxon>Anopheles</taxon>
    </lineage>
</organism>
<feature type="coiled-coil region" evidence="7">
    <location>
        <begin position="23"/>
        <end position="104"/>
    </location>
</feature>
<dbReference type="GO" id="GO:0005829">
    <property type="term" value="C:cytosol"/>
    <property type="evidence" value="ECO:0007669"/>
    <property type="project" value="TreeGrafter"/>
</dbReference>
<dbReference type="GO" id="GO:0007021">
    <property type="term" value="P:tubulin complex assembly"/>
    <property type="evidence" value="ECO:0007669"/>
    <property type="project" value="UniProtKB-UniRule"/>
</dbReference>
<keyword evidence="10" id="KW-1185">Reference proteome</keyword>
<accession>A0A084VJB1</accession>
<sequence length="114" mass="13217">MSDPRLRQLTIKTGVVKRLSKEKVVYEKEVITEQNRIEKLKAAGSDDHVLRKQEEVLQESMMMIPDCQRRLAKAHEELAEMLKNEEELKETEQYQNALAVLEDAKVNLPQKITA</sequence>
<dbReference type="AlphaFoldDB" id="A0A084VJB1"/>
<gene>
    <name evidence="8" type="ORF">ZHAS_00005344</name>
</gene>
<dbReference type="Proteomes" id="UP000030765">
    <property type="component" value="Unassembled WGS sequence"/>
</dbReference>
<proteinExistence type="inferred from homology"/>
<evidence type="ECO:0000256" key="5">
    <source>
        <dbReference type="ARBA" id="ARBA00026055"/>
    </source>
</evidence>